<accession>A0ABD2V3T6</accession>
<dbReference type="Pfam" id="PF12937">
    <property type="entry name" value="F-box-like"/>
    <property type="match status" value="1"/>
</dbReference>
<dbReference type="GO" id="GO:0019005">
    <property type="term" value="C:SCF ubiquitin ligase complex"/>
    <property type="evidence" value="ECO:0007669"/>
    <property type="project" value="UniProtKB-UniRule"/>
</dbReference>
<evidence type="ECO:0000256" key="1">
    <source>
        <dbReference type="RuleBase" id="RU369085"/>
    </source>
</evidence>
<evidence type="ECO:0000256" key="2">
    <source>
        <dbReference type="SAM" id="Phobius"/>
    </source>
</evidence>
<keyword evidence="1" id="KW-0539">Nucleus</keyword>
<comment type="subcellular location">
    <subcellularLocation>
        <location evidence="1">Nucleus</location>
    </subcellularLocation>
</comment>
<keyword evidence="2" id="KW-1133">Transmembrane helix</keyword>
<name>A0ABD2V3T6_9SOLN</name>
<dbReference type="AlphaFoldDB" id="A0ABD2V3T6"/>
<dbReference type="InterPro" id="IPR036047">
    <property type="entry name" value="F-box-like_dom_sf"/>
</dbReference>
<evidence type="ECO:0000313" key="5">
    <source>
        <dbReference type="Proteomes" id="UP001627284"/>
    </source>
</evidence>
<keyword evidence="2" id="KW-0812">Transmembrane</keyword>
<dbReference type="GO" id="GO:0016567">
    <property type="term" value="P:protein ubiquitination"/>
    <property type="evidence" value="ECO:0007669"/>
    <property type="project" value="UniProtKB-UniRule"/>
</dbReference>
<comment type="pathway">
    <text evidence="1">Protein modification; protein ubiquitination.</text>
</comment>
<dbReference type="PANTHER" id="PTHR12874">
    <property type="entry name" value="F-BOX ONLY PROTEIN 48-RELATED"/>
    <property type="match status" value="1"/>
</dbReference>
<keyword evidence="1" id="KW-0833">Ubl conjugation pathway</keyword>
<evidence type="ECO:0000259" key="3">
    <source>
        <dbReference type="PROSITE" id="PS50181"/>
    </source>
</evidence>
<dbReference type="GO" id="GO:0031146">
    <property type="term" value="P:SCF-dependent proteasomal ubiquitin-dependent protein catabolic process"/>
    <property type="evidence" value="ECO:0007669"/>
    <property type="project" value="UniProtKB-UniRule"/>
</dbReference>
<dbReference type="InterPro" id="IPR001810">
    <property type="entry name" value="F-box_dom"/>
</dbReference>
<gene>
    <name evidence="4" type="ORF">AABB24_002678</name>
</gene>
<reference evidence="4 5" key="1">
    <citation type="submission" date="2024-05" db="EMBL/GenBank/DDBJ databases">
        <title>De novo assembly of an allotetraploid wild potato.</title>
        <authorList>
            <person name="Hosaka A.J."/>
        </authorList>
    </citation>
    <scope>NUCLEOTIDE SEQUENCE [LARGE SCALE GENOMIC DNA]</scope>
    <source>
        <tissue evidence="4">Young leaves</tissue>
    </source>
</reference>
<dbReference type="Proteomes" id="UP001627284">
    <property type="component" value="Unassembled WGS sequence"/>
</dbReference>
<dbReference type="GO" id="GO:0005634">
    <property type="term" value="C:nucleus"/>
    <property type="evidence" value="ECO:0007669"/>
    <property type="project" value="UniProtKB-SubCell"/>
</dbReference>
<evidence type="ECO:0000313" key="4">
    <source>
        <dbReference type="EMBL" id="KAL3375832.1"/>
    </source>
</evidence>
<organism evidence="4 5">
    <name type="scientific">Solanum stoloniferum</name>
    <dbReference type="NCBI Taxonomy" id="62892"/>
    <lineage>
        <taxon>Eukaryota</taxon>
        <taxon>Viridiplantae</taxon>
        <taxon>Streptophyta</taxon>
        <taxon>Embryophyta</taxon>
        <taxon>Tracheophyta</taxon>
        <taxon>Spermatophyta</taxon>
        <taxon>Magnoliopsida</taxon>
        <taxon>eudicotyledons</taxon>
        <taxon>Gunneridae</taxon>
        <taxon>Pentapetalae</taxon>
        <taxon>asterids</taxon>
        <taxon>lamiids</taxon>
        <taxon>Solanales</taxon>
        <taxon>Solanaceae</taxon>
        <taxon>Solanoideae</taxon>
        <taxon>Solaneae</taxon>
        <taxon>Solanum</taxon>
    </lineage>
</organism>
<feature type="transmembrane region" description="Helical" evidence="2">
    <location>
        <begin position="118"/>
        <end position="137"/>
    </location>
</feature>
<comment type="caution">
    <text evidence="4">The sequence shown here is derived from an EMBL/GenBank/DDBJ whole genome shotgun (WGS) entry which is preliminary data.</text>
</comment>
<comment type="subunit">
    <text evidence="1">Component of the SCF-type E3 ligase complex.</text>
</comment>
<dbReference type="SMART" id="SM00256">
    <property type="entry name" value="FBOX"/>
    <property type="match status" value="1"/>
</dbReference>
<keyword evidence="5" id="KW-1185">Reference proteome</keyword>
<sequence>MPNFSYSSVCPVDDYTVELVVELKTAAQLRDSQFIFPQRPWLELYGINVRLVAPFGSVSSKQFVDPALIHQVLPDELLFEILSKMTPYTLGRATCVCRKWRYIIRNLVFWRNACLKAWQVPGTLVLVILLALVRLVSNINQCALFLKFLDW</sequence>
<dbReference type="CDD" id="cd22151">
    <property type="entry name" value="F-box_AtGID2-like"/>
    <property type="match status" value="1"/>
</dbReference>
<dbReference type="SUPFAM" id="SSF81383">
    <property type="entry name" value="F-box domain"/>
    <property type="match status" value="1"/>
</dbReference>
<comment type="function">
    <text evidence="1">Acts as a component of a SCF E3 ubiquitin ligase complexes.</text>
</comment>
<protein>
    <recommendedName>
        <fullName evidence="1">F-box protein</fullName>
    </recommendedName>
</protein>
<proteinExistence type="predicted"/>
<keyword evidence="2" id="KW-0472">Membrane</keyword>
<dbReference type="PANTHER" id="PTHR12874:SF9">
    <property type="entry name" value="F-BOX ONLY PROTEIN 48"/>
    <property type="match status" value="1"/>
</dbReference>
<dbReference type="PROSITE" id="PS50181">
    <property type="entry name" value="FBOX"/>
    <property type="match status" value="1"/>
</dbReference>
<dbReference type="Gene3D" id="1.20.1280.50">
    <property type="match status" value="1"/>
</dbReference>
<feature type="domain" description="F-box" evidence="3">
    <location>
        <begin position="67"/>
        <end position="113"/>
    </location>
</feature>
<dbReference type="EMBL" id="JBJKTR010000002">
    <property type="protein sequence ID" value="KAL3375832.1"/>
    <property type="molecule type" value="Genomic_DNA"/>
</dbReference>